<keyword evidence="3" id="KW-1185">Reference proteome</keyword>
<evidence type="ECO:0000313" key="2">
    <source>
        <dbReference type="EMBL" id="RAV22926.1"/>
    </source>
</evidence>
<reference evidence="2 3" key="1">
    <citation type="journal article" date="2009" name="Int. J. Syst. Evol. Microbiol.">
        <title>Paenibacillus contaminans sp. nov., isolated from a contaminated laboratory plate.</title>
        <authorList>
            <person name="Chou J.H."/>
            <person name="Lee J.H."/>
            <person name="Lin M.C."/>
            <person name="Chang P.S."/>
            <person name="Arun A.B."/>
            <person name="Young C.C."/>
            <person name="Chen W.M."/>
        </authorList>
    </citation>
    <scope>NUCLEOTIDE SEQUENCE [LARGE SCALE GENOMIC DNA]</scope>
    <source>
        <strain evidence="2 3">CKOBP-6</strain>
    </source>
</reference>
<dbReference type="RefSeq" id="WP_113029035.1">
    <property type="nucleotide sequence ID" value="NZ_QMFB01000001.1"/>
</dbReference>
<name>A0A329MVK3_9BACL</name>
<proteinExistence type="predicted"/>
<protein>
    <submittedName>
        <fullName evidence="2">Uncharacterized protein</fullName>
    </submittedName>
</protein>
<evidence type="ECO:0000256" key="1">
    <source>
        <dbReference type="SAM" id="MobiDB-lite"/>
    </source>
</evidence>
<organism evidence="2 3">
    <name type="scientific">Paenibacillus contaminans</name>
    <dbReference type="NCBI Taxonomy" id="450362"/>
    <lineage>
        <taxon>Bacteria</taxon>
        <taxon>Bacillati</taxon>
        <taxon>Bacillota</taxon>
        <taxon>Bacilli</taxon>
        <taxon>Bacillales</taxon>
        <taxon>Paenibacillaceae</taxon>
        <taxon>Paenibacillus</taxon>
    </lineage>
</organism>
<dbReference type="AlphaFoldDB" id="A0A329MVK3"/>
<dbReference type="EMBL" id="QMFB01000001">
    <property type="protein sequence ID" value="RAV22926.1"/>
    <property type="molecule type" value="Genomic_DNA"/>
</dbReference>
<feature type="region of interest" description="Disordered" evidence="1">
    <location>
        <begin position="232"/>
        <end position="262"/>
    </location>
</feature>
<dbReference type="Proteomes" id="UP000250369">
    <property type="component" value="Unassembled WGS sequence"/>
</dbReference>
<sequence length="262" mass="28578">MTTSRTSLDWTALLTAALTEEAAVSRHLLLAIRLTGASLVKEGGRHTEVHSDRYADVLHGLIRLTQYGKMSCSLILDRIAAISKHCANAKTAGRTEGEAVLLESIGGHRQSVLELLLLAEWFTCRMPALRTGNAQADTSLRHEEKLAAELLGSALRVLELVDRLKLAGIALFDGGSAEDGWKRNDPEWRQKASAIVGKCRHAVFRHTQIANEYFTLLQQIGNYVTEAEKTAVSGGGHKSKPANPTIFIKKRGASKSGRSSRE</sequence>
<gene>
    <name evidence="2" type="ORF">DQG23_01600</name>
</gene>
<comment type="caution">
    <text evidence="2">The sequence shown here is derived from an EMBL/GenBank/DDBJ whole genome shotgun (WGS) entry which is preliminary data.</text>
</comment>
<accession>A0A329MVK3</accession>
<evidence type="ECO:0000313" key="3">
    <source>
        <dbReference type="Proteomes" id="UP000250369"/>
    </source>
</evidence>